<dbReference type="GO" id="GO:0008233">
    <property type="term" value="F:peptidase activity"/>
    <property type="evidence" value="ECO:0007669"/>
    <property type="project" value="UniProtKB-KW"/>
</dbReference>
<dbReference type="SUPFAM" id="SSF56563">
    <property type="entry name" value="Major capsid protein gp5"/>
    <property type="match status" value="1"/>
</dbReference>
<evidence type="ECO:0000256" key="2">
    <source>
        <dbReference type="ARBA" id="ARBA00022612"/>
    </source>
</evidence>
<feature type="domain" description="Phage capsid-like C-terminal" evidence="10">
    <location>
        <begin position="245"/>
        <end position="513"/>
    </location>
</feature>
<dbReference type="EMBL" id="LR797201">
    <property type="protein sequence ID" value="CAB4194150.1"/>
    <property type="molecule type" value="Genomic_DNA"/>
</dbReference>
<comment type="subcellular location">
    <subcellularLocation>
        <location evidence="1">Virion</location>
    </subcellularLocation>
</comment>
<evidence type="ECO:0000259" key="10">
    <source>
        <dbReference type="Pfam" id="PF05065"/>
    </source>
</evidence>
<evidence type="ECO:0000259" key="9">
    <source>
        <dbReference type="Pfam" id="PF04586"/>
    </source>
</evidence>
<organism evidence="13">
    <name type="scientific">uncultured Caudovirales phage</name>
    <dbReference type="NCBI Taxonomy" id="2100421"/>
    <lineage>
        <taxon>Viruses</taxon>
        <taxon>Duplodnaviria</taxon>
        <taxon>Heunggongvirae</taxon>
        <taxon>Uroviricota</taxon>
        <taxon>Caudoviricetes</taxon>
        <taxon>Peduoviridae</taxon>
        <taxon>Maltschvirus</taxon>
        <taxon>Maltschvirus maltsch</taxon>
    </lineage>
</organism>
<evidence type="ECO:0000256" key="8">
    <source>
        <dbReference type="SAM" id="MobiDB-lite"/>
    </source>
</evidence>
<dbReference type="EMBL" id="LR796801">
    <property type="protein sequence ID" value="CAB4167482.1"/>
    <property type="molecule type" value="Genomic_DNA"/>
</dbReference>
<dbReference type="NCBIfam" id="TIGR01554">
    <property type="entry name" value="major_cap_HK97"/>
    <property type="match status" value="1"/>
</dbReference>
<name>A0A6J5R992_9CAUD</name>
<evidence type="ECO:0000256" key="6">
    <source>
        <dbReference type="ARBA" id="ARBA00022950"/>
    </source>
</evidence>
<evidence type="ECO:0000256" key="4">
    <source>
        <dbReference type="ARBA" id="ARBA00022801"/>
    </source>
</evidence>
<evidence type="ECO:0000256" key="1">
    <source>
        <dbReference type="ARBA" id="ARBA00004328"/>
    </source>
</evidence>
<protein>
    <submittedName>
        <fullName evidence="13">Major_cap_HK97, phage major capsid protein, HK97 family</fullName>
    </submittedName>
</protein>
<evidence type="ECO:0000313" key="13">
    <source>
        <dbReference type="EMBL" id="CAB4194150.1"/>
    </source>
</evidence>
<accession>A0A6J5R992</accession>
<keyword evidence="4" id="KW-0378">Hydrolase</keyword>
<dbReference type="Pfam" id="PF05065">
    <property type="entry name" value="Phage_capsid"/>
    <property type="match status" value="1"/>
</dbReference>
<dbReference type="GO" id="GO:0046797">
    <property type="term" value="P:viral procapsid maturation"/>
    <property type="evidence" value="ECO:0007669"/>
    <property type="project" value="UniProtKB-KW"/>
</dbReference>
<keyword evidence="2" id="KW-1188">Viral release from host cell</keyword>
<dbReference type="Pfam" id="PF04586">
    <property type="entry name" value="Peptidase_S78"/>
    <property type="match status" value="1"/>
</dbReference>
<evidence type="ECO:0000256" key="3">
    <source>
        <dbReference type="ARBA" id="ARBA00022670"/>
    </source>
</evidence>
<feature type="compositionally biased region" description="Polar residues" evidence="8">
    <location>
        <begin position="166"/>
        <end position="176"/>
    </location>
</feature>
<evidence type="ECO:0000313" key="11">
    <source>
        <dbReference type="EMBL" id="CAB4167482.1"/>
    </source>
</evidence>
<proteinExistence type="predicted"/>
<feature type="domain" description="Prohead serine protease" evidence="9">
    <location>
        <begin position="54"/>
        <end position="157"/>
    </location>
</feature>
<dbReference type="InterPro" id="IPR024455">
    <property type="entry name" value="Phage_capsid"/>
</dbReference>
<feature type="region of interest" description="Disordered" evidence="8">
    <location>
        <begin position="155"/>
        <end position="178"/>
    </location>
</feature>
<keyword evidence="7" id="KW-1273">Viral capsid maturation</keyword>
<evidence type="ECO:0000256" key="5">
    <source>
        <dbReference type="ARBA" id="ARBA00022844"/>
    </source>
</evidence>
<dbReference type="GO" id="GO:0044423">
    <property type="term" value="C:virion component"/>
    <property type="evidence" value="ECO:0007669"/>
    <property type="project" value="UniProtKB-KW"/>
</dbReference>
<sequence length="516" mass="53755">MENILTFSAELTADTAKRVISGKIVPMGTGEVGNTSAGAVVFEKGSIQLPEDPKTIKLLNQHNSKEPLGKAQFFNEVDGEGIYAAFKISGSTRGTDALITASEGLTSGLSVGVEVIKSSRKGGIMHVTAARLFEVSLVTEPAFKSAQVIDVAASEEETPAEVIEETQPTESETAVENTPETVAAPVEAAAVEAARPTVTVTNVRERVAPMTSGQYLEHTIKAATGSDESRRLIRAADDDTSTNTGLTLAPHMNEFITNQVTSRAAIEAGSRGVLPASGLSFTIPRVTGNAAAGDVNEGATTTETGITSDYLTVNVNKFSGMQTVSWELLDRSAPLFYDEMIKNLTNAYANSTDAAVIAALLAGGTAGAAITTANAAGYQSFVATETAAAYKGTGQFARNIIGSTDTWAAFMGFADTTGRSLYTAAMPMNSSGAVAPTALTGSILGLNLYVDPNIGVSGLIDNSSYIVSPDAYTTYESPTTRLQVQVLGSGQVEIAVYGYLAVAIKNPLAIRKFNIA</sequence>
<evidence type="ECO:0000256" key="7">
    <source>
        <dbReference type="ARBA" id="ARBA00023045"/>
    </source>
</evidence>
<keyword evidence="3" id="KW-0645">Protease</keyword>
<dbReference type="InterPro" id="IPR054613">
    <property type="entry name" value="Peptidase_S78_dom"/>
</dbReference>
<dbReference type="GO" id="GO:0006508">
    <property type="term" value="P:proteolysis"/>
    <property type="evidence" value="ECO:0007669"/>
    <property type="project" value="UniProtKB-KW"/>
</dbReference>
<reference evidence="13" key="1">
    <citation type="submission" date="2020-05" db="EMBL/GenBank/DDBJ databases">
        <authorList>
            <person name="Chiriac C."/>
            <person name="Salcher M."/>
            <person name="Ghai R."/>
            <person name="Kavagutti S V."/>
        </authorList>
    </citation>
    <scope>NUCLEOTIDE SEQUENCE</scope>
</reference>
<dbReference type="EMBL" id="LR796999">
    <property type="protein sequence ID" value="CAB4180105.1"/>
    <property type="molecule type" value="Genomic_DNA"/>
</dbReference>
<keyword evidence="5" id="KW-0946">Virion</keyword>
<feature type="compositionally biased region" description="Acidic residues" evidence="8">
    <location>
        <begin position="155"/>
        <end position="164"/>
    </location>
</feature>
<evidence type="ECO:0000313" key="12">
    <source>
        <dbReference type="EMBL" id="CAB4180105.1"/>
    </source>
</evidence>
<keyword evidence="6" id="KW-0118">Viral capsid assembly</keyword>
<dbReference type="InterPro" id="IPR054612">
    <property type="entry name" value="Phage_capsid-like_C"/>
</dbReference>
<gene>
    <name evidence="12" type="ORF">UFOVP1042_5</name>
    <name evidence="13" type="ORF">UFOVP1262_27</name>
    <name evidence="11" type="ORF">UFOVP863_19</name>
</gene>